<proteinExistence type="predicted"/>
<evidence type="ECO:0000313" key="1">
    <source>
        <dbReference type="EMBL" id="AHE96741.1"/>
    </source>
</evidence>
<evidence type="ECO:0008006" key="3">
    <source>
        <dbReference type="Google" id="ProtNLM"/>
    </source>
</evidence>
<dbReference type="EMBL" id="CP007028">
    <property type="protein sequence ID" value="AHE96741.1"/>
    <property type="molecule type" value="Genomic_DNA"/>
</dbReference>
<dbReference type="PROSITE" id="PS51257">
    <property type="entry name" value="PROKAR_LIPOPROTEIN"/>
    <property type="match status" value="1"/>
</dbReference>
<dbReference type="STRING" id="75906.THERU_01280"/>
<dbReference type="AlphaFoldDB" id="W0DEH9"/>
<name>W0DEH9_9AQUI</name>
<gene>
    <name evidence="1" type="ORF">THERU_01280</name>
</gene>
<dbReference type="KEGG" id="trd:THERU_01280"/>
<keyword evidence="2" id="KW-1185">Reference proteome</keyword>
<organism evidence="2">
    <name type="scientific">Thermocrinis ruber</name>
    <dbReference type="NCBI Taxonomy" id="75906"/>
    <lineage>
        <taxon>Bacteria</taxon>
        <taxon>Pseudomonadati</taxon>
        <taxon>Aquificota</taxon>
        <taxon>Aquificia</taxon>
        <taxon>Aquificales</taxon>
        <taxon>Aquificaceae</taxon>
        <taxon>Thermocrinis</taxon>
    </lineage>
</organism>
<dbReference type="Proteomes" id="UP000018914">
    <property type="component" value="Chromosome"/>
</dbReference>
<reference evidence="1 2" key="1">
    <citation type="submission" date="2013-12" db="EMBL/GenBank/DDBJ databases">
        <authorList>
            <consortium name="DOE Joint Genome Institute"/>
            <person name="Eisen J."/>
            <person name="Huntemann M."/>
            <person name="Han J."/>
            <person name="Chen A."/>
            <person name="Kyrpides N."/>
            <person name="Mavromatis K."/>
            <person name="Markowitz V."/>
            <person name="Palaniappan K."/>
            <person name="Ivanova N."/>
            <person name="Schaumberg A."/>
            <person name="Pati A."/>
            <person name="Liolios K."/>
            <person name="Nordberg H.P."/>
            <person name="Cantor M.N."/>
            <person name="Hua S.X."/>
            <person name="Woyke T."/>
        </authorList>
    </citation>
    <scope>NUCLEOTIDE SEQUENCE [LARGE SCALE GENOMIC DNA]</scope>
    <source>
        <strain evidence="1 2">DSM 23557</strain>
    </source>
</reference>
<protein>
    <recommendedName>
        <fullName evidence="3">Lipoprotein</fullName>
    </recommendedName>
</protein>
<evidence type="ECO:0000313" key="2">
    <source>
        <dbReference type="Proteomes" id="UP000018914"/>
    </source>
</evidence>
<sequence length="266" mass="27808">MKKWVIYSSLFGMAGFGLFGCGGSGLSDAGGSLAEFSTVVFSSAGVDVSPGIVPIVNAQTQQIYDFNPLKACVGDTNNNGRCDEPGCQTCADVPAGTPCDGGNFRDVCCAQVNTCIGTPTEWTITFNFRSIPLFDASGKPLPRPTSPVIIQGYTAIFSYSFGCPPFLPTSDAKTVYTVVPAPSDGESTASVSLTYNTRPFALAIGISNVCITTTTTSFIPPPGFSGVCNVNAVYNWTVMEQYSGKVKTVSVPVSFQIVPLSGTCVP</sequence>
<dbReference type="HOGENOM" id="CLU_1045589_0_0_0"/>
<accession>W0DEH9</accession>
<dbReference type="RefSeq" id="WP_025305473.1">
    <property type="nucleotide sequence ID" value="NZ_CP007028.1"/>
</dbReference>